<proteinExistence type="predicted"/>
<dbReference type="OrthoDB" id="6125419at2759"/>
<keyword evidence="5" id="KW-1185">Reference proteome</keyword>
<evidence type="ECO:0000313" key="5">
    <source>
        <dbReference type="Proteomes" id="UP000838412"/>
    </source>
</evidence>
<evidence type="ECO:0000259" key="2">
    <source>
        <dbReference type="Pfam" id="PF11229"/>
    </source>
</evidence>
<dbReference type="InterPro" id="IPR021392">
    <property type="entry name" value="Focadhesin_C"/>
</dbReference>
<dbReference type="Pfam" id="PF12530">
    <property type="entry name" value="DUF3730"/>
    <property type="match status" value="1"/>
</dbReference>
<name>A0A8K0EJ81_BRALA</name>
<protein>
    <submittedName>
        <fullName evidence="4">FOCAD protein</fullName>
    </submittedName>
</protein>
<dbReference type="PANTHER" id="PTHR16212">
    <property type="entry name" value="FOCADHESIN FAMILY MEMBER"/>
    <property type="match status" value="1"/>
</dbReference>
<dbReference type="InterPro" id="IPR022542">
    <property type="entry name" value="FOCAD/RST1_DUF3730"/>
</dbReference>
<reference evidence="4" key="1">
    <citation type="submission" date="2022-01" db="EMBL/GenBank/DDBJ databases">
        <authorList>
            <person name="Braso-Vives M."/>
        </authorList>
    </citation>
    <scope>NUCLEOTIDE SEQUENCE</scope>
</reference>
<feature type="domain" description="DUF3730" evidence="3">
    <location>
        <begin position="595"/>
        <end position="817"/>
    </location>
</feature>
<feature type="region of interest" description="Disordered" evidence="1">
    <location>
        <begin position="832"/>
        <end position="856"/>
    </location>
</feature>
<evidence type="ECO:0000256" key="1">
    <source>
        <dbReference type="SAM" id="MobiDB-lite"/>
    </source>
</evidence>
<evidence type="ECO:0000313" key="4">
    <source>
        <dbReference type="EMBL" id="CAH1253087.1"/>
    </source>
</evidence>
<feature type="compositionally biased region" description="Basic and acidic residues" evidence="1">
    <location>
        <begin position="832"/>
        <end position="846"/>
    </location>
</feature>
<dbReference type="InterPro" id="IPR016024">
    <property type="entry name" value="ARM-type_fold"/>
</dbReference>
<dbReference type="SUPFAM" id="SSF48371">
    <property type="entry name" value="ARM repeat"/>
    <property type="match status" value="1"/>
</dbReference>
<dbReference type="Pfam" id="PF11229">
    <property type="entry name" value="Focadhesin"/>
    <property type="match status" value="1"/>
</dbReference>
<dbReference type="InterPro" id="IPR045163">
    <property type="entry name" value="Focadhesin/RST1"/>
</dbReference>
<dbReference type="Proteomes" id="UP000838412">
    <property type="component" value="Chromosome 2"/>
</dbReference>
<dbReference type="PANTHER" id="PTHR16212:SF4">
    <property type="entry name" value="FOCADHESIN"/>
    <property type="match status" value="1"/>
</dbReference>
<dbReference type="EMBL" id="OV696687">
    <property type="protein sequence ID" value="CAH1253087.1"/>
    <property type="molecule type" value="Genomic_DNA"/>
</dbReference>
<gene>
    <name evidence="4" type="primary">FOCAD</name>
    <name evidence="4" type="ORF">BLAG_LOCUS12981</name>
</gene>
<organism evidence="4 5">
    <name type="scientific">Branchiostoma lanceolatum</name>
    <name type="common">Common lancelet</name>
    <name type="synonym">Amphioxus lanceolatum</name>
    <dbReference type="NCBI Taxonomy" id="7740"/>
    <lineage>
        <taxon>Eukaryota</taxon>
        <taxon>Metazoa</taxon>
        <taxon>Chordata</taxon>
        <taxon>Cephalochordata</taxon>
        <taxon>Leptocardii</taxon>
        <taxon>Amphioxiformes</taxon>
        <taxon>Branchiostomatidae</taxon>
        <taxon>Branchiostoma</taxon>
    </lineage>
</organism>
<evidence type="ECO:0000259" key="3">
    <source>
        <dbReference type="Pfam" id="PF12530"/>
    </source>
</evidence>
<sequence length="1899" mass="208824">MEDLRKRLDFANPSIQNQAVARLYQQVVTKKGKTEITASTPKIAELSLLWDKSTDADPVVNSACCEALVTLVYQKHAEWEYVLNGLLNIVPSGRNLTAVLKAVSDLLVFQVLGCLQKEGSYSCPFQMRTPPHPFITIVVNRADSWPLLLEQVSYLFNLGDHRIQAYVLAMLEPFLKYVFLEPSHSVQYSQLRLGLWRRLLQISNSAEVSQAQGIVSFLVGLLPSIQLEPSSTLQEGLLQVEDLVTHLLRHEGEFVQEKTTVACHLLVLTHTLLVQGSDVTSILDTVLKIADDEPEVHNMCLELNVLTHTLLVQGSDVTSILDTVLKIADDEPEVHNMCLELNVLTHTLLVQGSDVTSILDTVLRIADDEPEVYNMCLELNVLTHALLVQGSDVTSILDTVLKIADDEPEVLPGDVSLVILSCLLLKAPATHVKTLLEIAMRVTNSDTTDAGIVRVLLFPLLQCVAGTIGASVGTKETGKVQSIARELFSRVEETIRKETTTSTEQVECQKVVDPWFNLMSSTALLVTHLQRDPNAASDWLKAVQSGLRECSTVPDHVVLVVSSLVLSPHTDVLYPALEVLTALAQTDVTKAPYMLSLLLYRLGKETDAELHMKLLYTAPRMATHKVCIPPILKTLQVLGAHPHLRAMSLRLLTSLWEQQDRSFPHLQKLLLSELPANQPPAQILEMNMAKAASVRDMCKLRAHQHGADLLPVLSQILNDCTSELEAVPASLALEGLTALCQAEVVDVRTAWSVLASKLQADQRPLVLSHVCELFSLVPALAVNTPEYEKFQEQITFLLWQLIKSKSPVVAGAAFAALSHYSPECFKVTHLPEPVHPEKKTPEKEDGEKEEQEEEMTIPGSSYTKLMMMVDNIKVLENFEKFLSSLVQHEMANMPRGVYHSAGKGQTGRGAQNRAVAGIPAFMLRQYERNKQPGMQQGLAAGLLCCYDYPIQLDGSGAPVRRHVVTRGRMYQKIFQTLLNEVPFQHTEWSRLLPLPQAWAAFMDRVYHAVLEGRRAELEMQQKHQTDTEEEVKYKQDVAWLWVRDKLVDTIKTASVGNPTAQANSVLAVSGLASTVMRYMASLGAEATRIQQEASEHNSCPHWLGMLTDVLMCVADSKYKPKGRTLGLFQQKSQGGAPSCSMLARACSSLAFSQLIPVLVTNNVERIRHMIRILVSGLPGQPQADESSAVVFCHGVGLGMVLARLYDEHFSDVTGREGALLLMKTLDQLENVCFNTDLENSSGCVLGLGIVLSALSGQSATERRVHTTATIEKMCSLLDTVENRDLKEVLPVALSLSAVSAFSSNVLSAEEADSLQTKLVTMYKAHPQSSLVAQALGMLCHGLSSSGHVQATDLSNQLHGTWTGILRAKSSPTLLQLASLTGLVSLTGTEAALIQMTEEVVESSEVQLQLNDTVKLLNQLVQHCPNVGVQSNTAWMLGYLYMAATSMAHSRSSVPSNYSYLPETSVLRPTVDFIIEAGRRGPEAIPPPYVKASLEALLSAAGATFPPVNWAAILAPLMRLSFGTDIQILCLKLVVSQASATPSAALLLASWVSQPLFGSLEVQCQSTLYSSLPTIMKSVTAAKFKAFLEDCALQTFVVEEPDPKLCQSVADGLLATLKVPDPPQMATQLLYHTVEKVCKEISLSSGTHEVLSTISECLSELPEDLADKITQAHSQADLLKSCYLRGHLVSHGHVPMAWYIACINVAIETIEEIEGDEVIQHLTKSFYQCTRFKSQHTGDAARIQWLLEVMGQCRNIAYGKIPLLQAQSTGSVLNKVTRFLVDVFCAAVTCWSCVSLPLLWGVTETGCQTDTAEVSSESRMLETVPLLPYAILQLVSSEPWTHVVDKLVDWLMEMYQAPVDLPDKYKTALMGSVLALRHTTVFKKPSVWTRAYQMLSPVKL</sequence>
<dbReference type="GO" id="GO:0060147">
    <property type="term" value="P:regulation of post-transcriptional gene silencing"/>
    <property type="evidence" value="ECO:0007669"/>
    <property type="project" value="InterPro"/>
</dbReference>
<feature type="domain" description="Focadhesin C-terminal" evidence="2">
    <location>
        <begin position="1318"/>
        <end position="1892"/>
    </location>
</feature>
<accession>A0A8K0EJ81</accession>